<comment type="similarity">
    <text evidence="7 8">Belongs to the PINc/VapC protein family.</text>
</comment>
<keyword evidence="4 8" id="KW-0479">Metal-binding</keyword>
<evidence type="ECO:0000256" key="8">
    <source>
        <dbReference type="HAMAP-Rule" id="MF_00265"/>
    </source>
</evidence>
<dbReference type="Gene3D" id="3.40.50.1010">
    <property type="entry name" value="5'-nuclease"/>
    <property type="match status" value="1"/>
</dbReference>
<name>A0ABU9END6_LIMFS</name>
<dbReference type="RefSeq" id="WP_046318963.1">
    <property type="nucleotide sequence ID" value="NZ_JBBWYZ010000014.1"/>
</dbReference>
<comment type="cofactor">
    <cofactor evidence="1 8">
        <name>Mg(2+)</name>
        <dbReference type="ChEBI" id="CHEBI:18420"/>
    </cofactor>
</comment>
<dbReference type="InterPro" id="IPR029060">
    <property type="entry name" value="PIN-like_dom_sf"/>
</dbReference>
<evidence type="ECO:0000256" key="6">
    <source>
        <dbReference type="ARBA" id="ARBA00022842"/>
    </source>
</evidence>
<dbReference type="PANTHER" id="PTHR33653:SF1">
    <property type="entry name" value="RIBONUCLEASE VAPC2"/>
    <property type="match status" value="1"/>
</dbReference>
<evidence type="ECO:0000313" key="11">
    <source>
        <dbReference type="Proteomes" id="UP001387447"/>
    </source>
</evidence>
<gene>
    <name evidence="8" type="primary">vapC</name>
    <name evidence="10" type="ORF">AAEJ74_17780</name>
</gene>
<accession>A0ABU9END6</accession>
<dbReference type="Proteomes" id="UP001387447">
    <property type="component" value="Unassembled WGS sequence"/>
</dbReference>
<reference evidence="10 11" key="1">
    <citation type="journal article" date="2024" name="Front. Microbiol.">
        <title>Transcriptomic insights into the dominance of two phototrophs throughout the water column of a tropical hypersaline-alkaline crater lake (Dziani Dzaha, Mayotte).</title>
        <authorList>
            <person name="Duperron S."/>
            <person name="Halary S."/>
            <person name="Bouly J.-P."/>
            <person name="Roussel T."/>
            <person name="Hugoni M."/>
            <person name="Bruto M."/>
            <person name="Oger P."/>
            <person name="Duval C."/>
            <person name="Woo A."/>
            <person name="Jezequiel D."/>
            <person name="Ader M."/>
            <person name="Leboulanger C."/>
            <person name="Agogue H."/>
            <person name="Grossi V."/>
            <person name="Trousselier M."/>
            <person name="Bernard C."/>
        </authorList>
    </citation>
    <scope>NUCLEOTIDE SEQUENCE [LARGE SCALE GENOMIC DNA]</scope>
    <source>
        <strain evidence="10 11">PMC 851.14</strain>
    </source>
</reference>
<feature type="binding site" evidence="8">
    <location>
        <position position="6"/>
    </location>
    <ligand>
        <name>Mg(2+)</name>
        <dbReference type="ChEBI" id="CHEBI:18420"/>
    </ligand>
</feature>
<feature type="domain" description="PIN" evidence="9">
    <location>
        <begin position="4"/>
        <end position="124"/>
    </location>
</feature>
<dbReference type="EMBL" id="JBBWYZ010000014">
    <property type="protein sequence ID" value="MEK9513470.1"/>
    <property type="molecule type" value="Genomic_DNA"/>
</dbReference>
<keyword evidence="8" id="KW-0800">Toxin</keyword>
<dbReference type="Pfam" id="PF01850">
    <property type="entry name" value="PIN"/>
    <property type="match status" value="1"/>
</dbReference>
<evidence type="ECO:0000313" key="10">
    <source>
        <dbReference type="EMBL" id="MEK9513470.1"/>
    </source>
</evidence>
<dbReference type="InterPro" id="IPR022907">
    <property type="entry name" value="VapC_family"/>
</dbReference>
<dbReference type="EC" id="3.1.-.-" evidence="8"/>
<evidence type="ECO:0000256" key="4">
    <source>
        <dbReference type="ARBA" id="ARBA00022723"/>
    </source>
</evidence>
<keyword evidence="2 8" id="KW-1277">Toxin-antitoxin system</keyword>
<evidence type="ECO:0000256" key="7">
    <source>
        <dbReference type="ARBA" id="ARBA00038093"/>
    </source>
</evidence>
<keyword evidence="6 8" id="KW-0460">Magnesium</keyword>
<feature type="binding site" evidence="8">
    <location>
        <position position="97"/>
    </location>
    <ligand>
        <name>Mg(2+)</name>
        <dbReference type="ChEBI" id="CHEBI:18420"/>
    </ligand>
</feature>
<dbReference type="PANTHER" id="PTHR33653">
    <property type="entry name" value="RIBONUCLEASE VAPC2"/>
    <property type="match status" value="1"/>
</dbReference>
<evidence type="ECO:0000256" key="1">
    <source>
        <dbReference type="ARBA" id="ARBA00001946"/>
    </source>
</evidence>
<keyword evidence="3 8" id="KW-0540">Nuclease</keyword>
<evidence type="ECO:0000256" key="5">
    <source>
        <dbReference type="ARBA" id="ARBA00022801"/>
    </source>
</evidence>
<evidence type="ECO:0000259" key="9">
    <source>
        <dbReference type="Pfam" id="PF01850"/>
    </source>
</evidence>
<dbReference type="SUPFAM" id="SSF88723">
    <property type="entry name" value="PIN domain-like"/>
    <property type="match status" value="1"/>
</dbReference>
<organism evidence="10 11">
    <name type="scientific">Limnospira fusiformis PMC 851.14</name>
    <dbReference type="NCBI Taxonomy" id="2219512"/>
    <lineage>
        <taxon>Bacteria</taxon>
        <taxon>Bacillati</taxon>
        <taxon>Cyanobacteriota</taxon>
        <taxon>Cyanophyceae</taxon>
        <taxon>Oscillatoriophycideae</taxon>
        <taxon>Oscillatoriales</taxon>
        <taxon>Sirenicapillariaceae</taxon>
        <taxon>Limnospira</taxon>
    </lineage>
</organism>
<dbReference type="HAMAP" id="MF_00265">
    <property type="entry name" value="VapC_Nob1"/>
    <property type="match status" value="1"/>
</dbReference>
<comment type="function">
    <text evidence="8">Toxic component of a toxin-antitoxin (TA) system. An RNase.</text>
</comment>
<keyword evidence="11" id="KW-1185">Reference proteome</keyword>
<dbReference type="CDD" id="cd18745">
    <property type="entry name" value="PIN_VapC4-5_FitB-like"/>
    <property type="match status" value="1"/>
</dbReference>
<protein>
    <recommendedName>
        <fullName evidence="8">Ribonuclease VapC</fullName>
        <shortName evidence="8">RNase VapC</shortName>
        <ecNumber evidence="8">3.1.-.-</ecNumber>
    </recommendedName>
    <alternativeName>
        <fullName evidence="8">Toxin VapC</fullName>
    </alternativeName>
</protein>
<dbReference type="InterPro" id="IPR050556">
    <property type="entry name" value="Type_II_TA_system_RNase"/>
</dbReference>
<keyword evidence="5 8" id="KW-0378">Hydrolase</keyword>
<evidence type="ECO:0000256" key="3">
    <source>
        <dbReference type="ARBA" id="ARBA00022722"/>
    </source>
</evidence>
<evidence type="ECO:0000256" key="2">
    <source>
        <dbReference type="ARBA" id="ARBA00022649"/>
    </source>
</evidence>
<comment type="caution">
    <text evidence="10">The sequence shown here is derived from an EMBL/GenBank/DDBJ whole genome shotgun (WGS) entry which is preliminary data.</text>
</comment>
<proteinExistence type="inferred from homology"/>
<dbReference type="InterPro" id="IPR002716">
    <property type="entry name" value="PIN_dom"/>
</dbReference>
<sequence length="134" mass="15482">MRFLLDTNSCIIYLRGKNLALKKRLEFYRKEVAVCSVVKAELFYGSMKSANPEKNLRLQTEFLSQFISLPFDDVAANLFGIIRSQLEFKGTPIGSYDLQIAAISLAHHLTLVTHNVREFSRVEGLQWEDWEPER</sequence>